<dbReference type="EMBL" id="CAWVOH010000001">
    <property type="protein sequence ID" value="CAK8053457.1"/>
    <property type="molecule type" value="Genomic_DNA"/>
</dbReference>
<comment type="caution">
    <text evidence="2">The sequence shown here is derived from an EMBL/GenBank/DDBJ whole genome shotgun (WGS) entry which is preliminary data.</text>
</comment>
<keyword evidence="1" id="KW-1133">Transmembrane helix</keyword>
<dbReference type="Pfam" id="PF06570">
    <property type="entry name" value="DUF1129"/>
    <property type="match status" value="1"/>
</dbReference>
<dbReference type="RefSeq" id="WP_349641025.1">
    <property type="nucleotide sequence ID" value="NZ_CAWVOH010000001.1"/>
</dbReference>
<feature type="transmembrane region" description="Helical" evidence="1">
    <location>
        <begin position="156"/>
        <end position="182"/>
    </location>
</feature>
<evidence type="ECO:0000313" key="2">
    <source>
        <dbReference type="EMBL" id="CAK8053457.1"/>
    </source>
</evidence>
<accession>A0ABM9N2V6</accession>
<dbReference type="PIRSF" id="PIRSF033111">
    <property type="entry name" value="UCP033111"/>
    <property type="match status" value="1"/>
</dbReference>
<reference evidence="2 3" key="1">
    <citation type="submission" date="2024-01" db="EMBL/GenBank/DDBJ databases">
        <authorList>
            <person name="Botero Cardona J."/>
        </authorList>
    </citation>
    <scope>NUCLEOTIDE SEQUENCE [LARGE SCALE GENOMIC DNA]</scope>
    <source>
        <strain evidence="2 3">LMG 33000</strain>
    </source>
</reference>
<dbReference type="Proteomes" id="UP001314241">
    <property type="component" value="Unassembled WGS sequence"/>
</dbReference>
<sequence length="235" mass="26318">MSNQEHELTKKNEAFVFQLGKLLGQSDKLDGDQVDDIIAEVRTKLYENQSTGRTAAQIYGTPSLAANHFLDPKQNAKTMQEYSNWTLTLDTAMAFLTFIALYVGATMLLSKNSNTGIGITFVLAMPFLIAFMYVALMRRLVPDPKNPNPKPIKRWVAWLTIPGITIFMLAISVLLVLLPHFLNPVLPGWLYIVIGVLAFVILRWNRGQAGMHNVGILAVSKLAQQSREQMQNNKD</sequence>
<evidence type="ECO:0000313" key="3">
    <source>
        <dbReference type="Proteomes" id="UP001314241"/>
    </source>
</evidence>
<keyword evidence="1" id="KW-0472">Membrane</keyword>
<dbReference type="InterPro" id="IPR009214">
    <property type="entry name" value="DUF1129"/>
</dbReference>
<proteinExistence type="predicted"/>
<evidence type="ECO:0000256" key="1">
    <source>
        <dbReference type="SAM" id="Phobius"/>
    </source>
</evidence>
<feature type="transmembrane region" description="Helical" evidence="1">
    <location>
        <begin position="188"/>
        <end position="204"/>
    </location>
</feature>
<keyword evidence="3" id="KW-1185">Reference proteome</keyword>
<protein>
    <submittedName>
        <fullName evidence="2">Uncharacterized membrane-anchored protein</fullName>
    </submittedName>
</protein>
<name>A0ABM9N2V6_9LACO</name>
<feature type="transmembrane region" description="Helical" evidence="1">
    <location>
        <begin position="115"/>
        <end position="136"/>
    </location>
</feature>
<keyword evidence="1" id="KW-0812">Transmembrane</keyword>
<organism evidence="2 3">
    <name type="scientific">Eupransor demetentiae</name>
    <dbReference type="NCBI Taxonomy" id="3109584"/>
    <lineage>
        <taxon>Bacteria</taxon>
        <taxon>Bacillati</taxon>
        <taxon>Bacillota</taxon>
        <taxon>Bacilli</taxon>
        <taxon>Lactobacillales</taxon>
        <taxon>Lactobacillaceae</taxon>
        <taxon>Eupransor</taxon>
    </lineage>
</organism>
<gene>
    <name evidence="2" type="ORF">R54876_GBNLAHCA_00011</name>
</gene>
<feature type="transmembrane region" description="Helical" evidence="1">
    <location>
        <begin position="87"/>
        <end position="109"/>
    </location>
</feature>